<gene>
    <name evidence="3" type="ORF">EWM64_g4862</name>
</gene>
<dbReference type="OrthoDB" id="2500246at2759"/>
<name>A0A4Z0A038_9AGAM</name>
<feature type="region of interest" description="Disordered" evidence="1">
    <location>
        <begin position="133"/>
        <end position="171"/>
    </location>
</feature>
<sequence length="171" mass="18286">MAEFIHALDPSKLVLAETVLSFAISPFSSPSYNLPIFLFGIYAQENQEAVLSLQVFSSLVGVSMIFDIIWLSQNEQNWFLKLFSALILVLKVPTFLAFGSALRARGAQFSGLGVGGDLGGPTVWSMPGGFSGGRDGYQTVDEREPQTARPPPPPAPGPINQPAAPGAYQTV</sequence>
<organism evidence="3 4">
    <name type="scientific">Hericium alpestre</name>
    <dbReference type="NCBI Taxonomy" id="135208"/>
    <lineage>
        <taxon>Eukaryota</taxon>
        <taxon>Fungi</taxon>
        <taxon>Dikarya</taxon>
        <taxon>Basidiomycota</taxon>
        <taxon>Agaricomycotina</taxon>
        <taxon>Agaricomycetes</taxon>
        <taxon>Russulales</taxon>
        <taxon>Hericiaceae</taxon>
        <taxon>Hericium</taxon>
    </lineage>
</organism>
<evidence type="ECO:0000256" key="1">
    <source>
        <dbReference type="SAM" id="MobiDB-lite"/>
    </source>
</evidence>
<dbReference type="EMBL" id="SFCI01000550">
    <property type="protein sequence ID" value="TFY79149.1"/>
    <property type="molecule type" value="Genomic_DNA"/>
</dbReference>
<feature type="compositionally biased region" description="Low complexity" evidence="1">
    <location>
        <begin position="160"/>
        <end position="171"/>
    </location>
</feature>
<evidence type="ECO:0000313" key="3">
    <source>
        <dbReference type="EMBL" id="TFY79149.1"/>
    </source>
</evidence>
<accession>A0A4Z0A038</accession>
<keyword evidence="2" id="KW-1133">Transmembrane helix</keyword>
<feature type="transmembrane region" description="Helical" evidence="2">
    <location>
        <begin position="20"/>
        <end position="43"/>
    </location>
</feature>
<evidence type="ECO:0000313" key="4">
    <source>
        <dbReference type="Proteomes" id="UP000298061"/>
    </source>
</evidence>
<keyword evidence="4" id="KW-1185">Reference proteome</keyword>
<feature type="compositionally biased region" description="Pro residues" evidence="1">
    <location>
        <begin position="148"/>
        <end position="159"/>
    </location>
</feature>
<evidence type="ECO:0000256" key="2">
    <source>
        <dbReference type="SAM" id="Phobius"/>
    </source>
</evidence>
<dbReference type="AlphaFoldDB" id="A0A4Z0A038"/>
<keyword evidence="2" id="KW-0472">Membrane</keyword>
<feature type="transmembrane region" description="Helical" evidence="2">
    <location>
        <begin position="50"/>
        <end position="72"/>
    </location>
</feature>
<reference evidence="3 4" key="1">
    <citation type="submission" date="2019-02" db="EMBL/GenBank/DDBJ databases">
        <title>Genome sequencing of the rare red list fungi Hericium alpestre (H. flagellum).</title>
        <authorList>
            <person name="Buettner E."/>
            <person name="Kellner H."/>
        </authorList>
    </citation>
    <scope>NUCLEOTIDE SEQUENCE [LARGE SCALE GENOMIC DNA]</scope>
    <source>
        <strain evidence="3 4">DSM 108284</strain>
    </source>
</reference>
<feature type="transmembrane region" description="Helical" evidence="2">
    <location>
        <begin position="78"/>
        <end position="98"/>
    </location>
</feature>
<proteinExistence type="predicted"/>
<dbReference type="Proteomes" id="UP000298061">
    <property type="component" value="Unassembled WGS sequence"/>
</dbReference>
<keyword evidence="2" id="KW-0812">Transmembrane</keyword>
<protein>
    <submittedName>
        <fullName evidence="3">Uncharacterized protein</fullName>
    </submittedName>
</protein>
<comment type="caution">
    <text evidence="3">The sequence shown here is derived from an EMBL/GenBank/DDBJ whole genome shotgun (WGS) entry which is preliminary data.</text>
</comment>